<organism evidence="1 2">
    <name type="scientific">Edwardsiella ictaluri</name>
    <dbReference type="NCBI Taxonomy" id="67780"/>
    <lineage>
        <taxon>Bacteria</taxon>
        <taxon>Pseudomonadati</taxon>
        <taxon>Pseudomonadota</taxon>
        <taxon>Gammaproteobacteria</taxon>
        <taxon>Enterobacterales</taxon>
        <taxon>Hafniaceae</taxon>
        <taxon>Edwardsiella</taxon>
    </lineage>
</organism>
<dbReference type="Proteomes" id="UP001222680">
    <property type="component" value="Chromosome"/>
</dbReference>
<sequence length="62" mass="7355">MNTKQLTPQEKTLADELALERVYAMNNDEYLLQRVDEKIHRLEAHVKAYVEQRLSFHRDGQA</sequence>
<keyword evidence="2" id="KW-1185">Reference proteome</keyword>
<reference evidence="1 2" key="1">
    <citation type="submission" date="2022-02" db="EMBL/GenBank/DDBJ databases">
        <title>Phenotypic, genotypic and serological characterization of Edwardsiella ictaluri from catfish and ornamental fish species.</title>
        <authorList>
            <person name="Rose D."/>
            <person name="Tekedar H.C."/>
            <person name="Waldbieser G.C."/>
            <person name="Aarattuthodi S."/>
            <person name="Griffin M.J."/>
        </authorList>
    </citation>
    <scope>NUCLEOTIDE SEQUENCE [LARGE SCALE GENOMIC DNA]</scope>
    <source>
        <strain evidence="1 2">13 TAL-140 K3</strain>
    </source>
</reference>
<protein>
    <submittedName>
        <fullName evidence="1">Uncharacterized protein</fullName>
    </submittedName>
</protein>
<evidence type="ECO:0000313" key="2">
    <source>
        <dbReference type="Proteomes" id="UP001222680"/>
    </source>
</evidence>
<gene>
    <name evidence="1" type="ORF">MAY91_13835</name>
</gene>
<dbReference type="RefSeq" id="WP_049640488.1">
    <property type="nucleotide sequence ID" value="NZ_CP020466.1"/>
</dbReference>
<proteinExistence type="predicted"/>
<dbReference type="EMBL" id="CP092014">
    <property type="protein sequence ID" value="WFN98169.1"/>
    <property type="molecule type" value="Genomic_DNA"/>
</dbReference>
<accession>A0ABY8GKU9</accession>
<evidence type="ECO:0000313" key="1">
    <source>
        <dbReference type="EMBL" id="WFN98169.1"/>
    </source>
</evidence>
<name>A0ABY8GKU9_EDWIC</name>